<dbReference type="Pfam" id="PF00583">
    <property type="entry name" value="Acetyltransf_1"/>
    <property type="match status" value="1"/>
</dbReference>
<organism evidence="4 5">
    <name type="scientific">Microvenator marinus</name>
    <dbReference type="NCBI Taxonomy" id="2600177"/>
    <lineage>
        <taxon>Bacteria</taxon>
        <taxon>Deltaproteobacteria</taxon>
        <taxon>Bradymonadales</taxon>
        <taxon>Microvenatoraceae</taxon>
        <taxon>Microvenator</taxon>
    </lineage>
</organism>
<keyword evidence="1 4" id="KW-0808">Transferase</keyword>
<gene>
    <name evidence="4" type="ORF">FRD01_00070</name>
</gene>
<sequence>MFKIEVPTISDSDRMAVLFQEDMKQLGVSVSEDRLLQVAQTITHAVQDDASPIVTWVARMDETDQVVGLIVAHYFNSLKFGGKALWIEELYVTPSARRHGVGRALVEHLLDFAETKNDIFGIDLEAYHGNTPASILYRSLGFQRLGRERFYYRIRD</sequence>
<accession>A0A5B8XJK5</accession>
<dbReference type="RefSeq" id="WP_146956480.1">
    <property type="nucleotide sequence ID" value="NZ_CP042467.1"/>
</dbReference>
<dbReference type="Proteomes" id="UP000321595">
    <property type="component" value="Chromosome"/>
</dbReference>
<dbReference type="CDD" id="cd04301">
    <property type="entry name" value="NAT_SF"/>
    <property type="match status" value="1"/>
</dbReference>
<dbReference type="Gene3D" id="3.40.630.30">
    <property type="match status" value="1"/>
</dbReference>
<dbReference type="GO" id="GO:0016747">
    <property type="term" value="F:acyltransferase activity, transferring groups other than amino-acyl groups"/>
    <property type="evidence" value="ECO:0007669"/>
    <property type="project" value="InterPro"/>
</dbReference>
<proteinExistence type="predicted"/>
<dbReference type="SUPFAM" id="SSF55729">
    <property type="entry name" value="Acyl-CoA N-acyltransferases (Nat)"/>
    <property type="match status" value="1"/>
</dbReference>
<reference evidence="4 5" key="1">
    <citation type="submission" date="2019-08" db="EMBL/GenBank/DDBJ databases">
        <authorList>
            <person name="Liang Q."/>
        </authorList>
    </citation>
    <scope>NUCLEOTIDE SEQUENCE [LARGE SCALE GENOMIC DNA]</scope>
    <source>
        <strain evidence="4 5">V1718</strain>
    </source>
</reference>
<evidence type="ECO:0000313" key="5">
    <source>
        <dbReference type="Proteomes" id="UP000321595"/>
    </source>
</evidence>
<dbReference type="InterPro" id="IPR016181">
    <property type="entry name" value="Acyl_CoA_acyltransferase"/>
</dbReference>
<evidence type="ECO:0000259" key="3">
    <source>
        <dbReference type="PROSITE" id="PS51186"/>
    </source>
</evidence>
<evidence type="ECO:0000313" key="4">
    <source>
        <dbReference type="EMBL" id="QED25684.1"/>
    </source>
</evidence>
<dbReference type="PROSITE" id="PS51186">
    <property type="entry name" value="GNAT"/>
    <property type="match status" value="1"/>
</dbReference>
<name>A0A5B8XJK5_9DELT</name>
<dbReference type="PANTHER" id="PTHR43877">
    <property type="entry name" value="AMINOALKYLPHOSPHONATE N-ACETYLTRANSFERASE-RELATED-RELATED"/>
    <property type="match status" value="1"/>
</dbReference>
<keyword evidence="2" id="KW-0012">Acyltransferase</keyword>
<evidence type="ECO:0000256" key="1">
    <source>
        <dbReference type="ARBA" id="ARBA00022679"/>
    </source>
</evidence>
<protein>
    <submittedName>
        <fullName evidence="4">GNAT family N-acetyltransferase</fullName>
    </submittedName>
</protein>
<dbReference type="InterPro" id="IPR050832">
    <property type="entry name" value="Bact_Acetyltransf"/>
</dbReference>
<dbReference type="KEGG" id="bbae:FRD01_00070"/>
<evidence type="ECO:0000256" key="2">
    <source>
        <dbReference type="ARBA" id="ARBA00023315"/>
    </source>
</evidence>
<dbReference type="OrthoDB" id="95438at2"/>
<keyword evidence="5" id="KW-1185">Reference proteome</keyword>
<dbReference type="InterPro" id="IPR000182">
    <property type="entry name" value="GNAT_dom"/>
</dbReference>
<dbReference type="EMBL" id="CP042467">
    <property type="protein sequence ID" value="QED25684.1"/>
    <property type="molecule type" value="Genomic_DNA"/>
</dbReference>
<dbReference type="AlphaFoldDB" id="A0A5B8XJK5"/>
<feature type="domain" description="N-acetyltransferase" evidence="3">
    <location>
        <begin position="13"/>
        <end position="156"/>
    </location>
</feature>